<dbReference type="SUPFAM" id="SSF54637">
    <property type="entry name" value="Thioesterase/thiol ester dehydrase-isomerase"/>
    <property type="match status" value="1"/>
</dbReference>
<name>A0ABW4P7F0_9NOCA</name>
<dbReference type="InterPro" id="IPR049449">
    <property type="entry name" value="TesB_ACOT8-like_N"/>
</dbReference>
<accession>A0ABW4P7F0</accession>
<organism evidence="3 4">
    <name type="scientific">Rhodococcus gannanensis</name>
    <dbReference type="NCBI Taxonomy" id="1960308"/>
    <lineage>
        <taxon>Bacteria</taxon>
        <taxon>Bacillati</taxon>
        <taxon>Actinomycetota</taxon>
        <taxon>Actinomycetes</taxon>
        <taxon>Mycobacteriales</taxon>
        <taxon>Nocardiaceae</taxon>
        <taxon>Rhodococcus</taxon>
    </lineage>
</organism>
<gene>
    <name evidence="3" type="ORF">ACFSJG_12120</name>
</gene>
<feature type="region of interest" description="Disordered" evidence="1">
    <location>
        <begin position="109"/>
        <end position="157"/>
    </location>
</feature>
<evidence type="ECO:0000256" key="1">
    <source>
        <dbReference type="SAM" id="MobiDB-lite"/>
    </source>
</evidence>
<dbReference type="Pfam" id="PF13622">
    <property type="entry name" value="4HBT_3"/>
    <property type="match status" value="1"/>
</dbReference>
<dbReference type="EMBL" id="JBHUFB010000010">
    <property type="protein sequence ID" value="MFD1812965.1"/>
    <property type="molecule type" value="Genomic_DNA"/>
</dbReference>
<reference evidence="4" key="1">
    <citation type="journal article" date="2019" name="Int. J. Syst. Evol. Microbiol.">
        <title>The Global Catalogue of Microorganisms (GCM) 10K type strain sequencing project: providing services to taxonomists for standard genome sequencing and annotation.</title>
        <authorList>
            <consortium name="The Broad Institute Genomics Platform"/>
            <consortium name="The Broad Institute Genome Sequencing Center for Infectious Disease"/>
            <person name="Wu L."/>
            <person name="Ma J."/>
        </authorList>
    </citation>
    <scope>NUCLEOTIDE SEQUENCE [LARGE SCALE GENOMIC DNA]</scope>
    <source>
        <strain evidence="4">DT72</strain>
    </source>
</reference>
<evidence type="ECO:0000313" key="4">
    <source>
        <dbReference type="Proteomes" id="UP001597286"/>
    </source>
</evidence>
<sequence>MTAPLAFFSSTPDGFVAEHFAISRWSPDMVNGAALCGLVARALEREHGGDGFVPARLTVDLFKPARTTPLTARTTLVRDGNRIRVADAELIQDGEVVVRAGAVFLRPSEQPPGDLWTRDHRPSPPPEHIAQVASDSSHPYFGSDDHPDGWSQSMLEHQGASRKRMWAQHLPVVAGEEPSPFARAAMAGEPTSLMTNWGTAGVGFINVDMTLVLARLPEGVEVGIEADDHISSDGVAVGTTTMYDRRGPIGTCVVSALANAHRQVDFSGQGVFALPDKA</sequence>
<dbReference type="InterPro" id="IPR042171">
    <property type="entry name" value="Acyl-CoA_hotdog"/>
</dbReference>
<proteinExistence type="predicted"/>
<dbReference type="RefSeq" id="WP_378485472.1">
    <property type="nucleotide sequence ID" value="NZ_JBHUFB010000010.1"/>
</dbReference>
<dbReference type="Proteomes" id="UP001597286">
    <property type="component" value="Unassembled WGS sequence"/>
</dbReference>
<protein>
    <submittedName>
        <fullName evidence="3">Thioesterase family protein</fullName>
    </submittedName>
</protein>
<evidence type="ECO:0000313" key="3">
    <source>
        <dbReference type="EMBL" id="MFD1812965.1"/>
    </source>
</evidence>
<dbReference type="InterPro" id="IPR029069">
    <property type="entry name" value="HotDog_dom_sf"/>
</dbReference>
<dbReference type="Gene3D" id="2.40.160.210">
    <property type="entry name" value="Acyl-CoA thioesterase, double hotdog domain"/>
    <property type="match status" value="1"/>
</dbReference>
<feature type="domain" description="Acyl-CoA thioesterase-like N-terminal HotDog" evidence="2">
    <location>
        <begin position="23"/>
        <end position="104"/>
    </location>
</feature>
<evidence type="ECO:0000259" key="2">
    <source>
        <dbReference type="Pfam" id="PF13622"/>
    </source>
</evidence>
<keyword evidence="4" id="KW-1185">Reference proteome</keyword>
<comment type="caution">
    <text evidence="3">The sequence shown here is derived from an EMBL/GenBank/DDBJ whole genome shotgun (WGS) entry which is preliminary data.</text>
</comment>